<sequence>MHTTETEATRSYIIIPASARARLAHDMITGKSPATKVKAYNHAQQTEWHK</sequence>
<evidence type="ECO:0000313" key="1">
    <source>
        <dbReference type="EMBL" id="TQD68577.1"/>
    </source>
</evidence>
<gene>
    <name evidence="1" type="ORF">C1H46_045890</name>
</gene>
<dbReference type="EMBL" id="VIEB01018089">
    <property type="protein sequence ID" value="TQD68577.1"/>
    <property type="molecule type" value="Genomic_DNA"/>
</dbReference>
<reference evidence="1 2" key="1">
    <citation type="journal article" date="2019" name="G3 (Bethesda)">
        <title>Sequencing of a Wild Apple (Malus baccata) Genome Unravels the Differences Between Cultivated and Wild Apple Species Regarding Disease Resistance and Cold Tolerance.</title>
        <authorList>
            <person name="Chen X."/>
        </authorList>
    </citation>
    <scope>NUCLEOTIDE SEQUENCE [LARGE SCALE GENOMIC DNA]</scope>
    <source>
        <strain evidence="2">cv. Shandingzi</strain>
        <tissue evidence="1">Leaves</tissue>
    </source>
</reference>
<evidence type="ECO:0000313" key="2">
    <source>
        <dbReference type="Proteomes" id="UP000315295"/>
    </source>
</evidence>
<proteinExistence type="predicted"/>
<comment type="caution">
    <text evidence="1">The sequence shown here is derived from an EMBL/GenBank/DDBJ whole genome shotgun (WGS) entry which is preliminary data.</text>
</comment>
<dbReference type="AlphaFoldDB" id="A0A540K2R2"/>
<organism evidence="1 2">
    <name type="scientific">Malus baccata</name>
    <name type="common">Siberian crab apple</name>
    <name type="synonym">Pyrus baccata</name>
    <dbReference type="NCBI Taxonomy" id="106549"/>
    <lineage>
        <taxon>Eukaryota</taxon>
        <taxon>Viridiplantae</taxon>
        <taxon>Streptophyta</taxon>
        <taxon>Embryophyta</taxon>
        <taxon>Tracheophyta</taxon>
        <taxon>Spermatophyta</taxon>
        <taxon>Magnoliopsida</taxon>
        <taxon>eudicotyledons</taxon>
        <taxon>Gunneridae</taxon>
        <taxon>Pentapetalae</taxon>
        <taxon>rosids</taxon>
        <taxon>fabids</taxon>
        <taxon>Rosales</taxon>
        <taxon>Rosaceae</taxon>
        <taxon>Amygdaloideae</taxon>
        <taxon>Maleae</taxon>
        <taxon>Malus</taxon>
    </lineage>
</organism>
<accession>A0A540K2R2</accession>
<dbReference type="Proteomes" id="UP000315295">
    <property type="component" value="Unassembled WGS sequence"/>
</dbReference>
<name>A0A540K2R2_MALBA</name>
<keyword evidence="2" id="KW-1185">Reference proteome</keyword>
<protein>
    <submittedName>
        <fullName evidence="1">Uncharacterized protein</fullName>
    </submittedName>
</protein>